<dbReference type="EMBL" id="OV696694">
    <property type="protein sequence ID" value="CAH1273013.1"/>
    <property type="molecule type" value="Genomic_DNA"/>
</dbReference>
<feature type="region of interest" description="Disordered" evidence="3">
    <location>
        <begin position="230"/>
        <end position="249"/>
    </location>
</feature>
<dbReference type="GO" id="GO:0016973">
    <property type="term" value="P:poly(A)+ mRNA export from nucleus"/>
    <property type="evidence" value="ECO:0007669"/>
    <property type="project" value="TreeGrafter"/>
</dbReference>
<dbReference type="SUPFAM" id="SSF54928">
    <property type="entry name" value="RNA-binding domain, RBD"/>
    <property type="match status" value="1"/>
</dbReference>
<dbReference type="InterPro" id="IPR051229">
    <property type="entry name" value="ALYREF_mRNA_export"/>
</dbReference>
<dbReference type="AlphaFoldDB" id="A0A8K0ADP0"/>
<dbReference type="SMART" id="SM00360">
    <property type="entry name" value="RRM"/>
    <property type="match status" value="1"/>
</dbReference>
<dbReference type="PANTHER" id="PTHR19965">
    <property type="entry name" value="RNA AND EXPORT FACTOR BINDING PROTEIN"/>
    <property type="match status" value="1"/>
</dbReference>
<dbReference type="Gene3D" id="3.30.70.330">
    <property type="match status" value="1"/>
</dbReference>
<feature type="compositionally biased region" description="Basic and acidic residues" evidence="3">
    <location>
        <begin position="1"/>
        <end position="11"/>
    </location>
</feature>
<feature type="compositionally biased region" description="Basic and acidic residues" evidence="3">
    <location>
        <begin position="76"/>
        <end position="98"/>
    </location>
</feature>
<evidence type="ECO:0000256" key="2">
    <source>
        <dbReference type="PROSITE-ProRule" id="PRU00176"/>
    </source>
</evidence>
<evidence type="ECO:0000313" key="5">
    <source>
        <dbReference type="EMBL" id="CAH1273013.1"/>
    </source>
</evidence>
<proteinExistence type="predicted"/>
<feature type="region of interest" description="Disordered" evidence="3">
    <location>
        <begin position="158"/>
        <end position="177"/>
    </location>
</feature>
<dbReference type="GO" id="GO:0003729">
    <property type="term" value="F:mRNA binding"/>
    <property type="evidence" value="ECO:0007669"/>
    <property type="project" value="TreeGrafter"/>
</dbReference>
<name>A0A8K0ADP0_BRALA</name>
<dbReference type="InterPro" id="IPR000504">
    <property type="entry name" value="RRM_dom"/>
</dbReference>
<reference evidence="5" key="1">
    <citation type="submission" date="2022-01" db="EMBL/GenBank/DDBJ databases">
        <authorList>
            <person name="Braso-Vives M."/>
        </authorList>
    </citation>
    <scope>NUCLEOTIDE SEQUENCE</scope>
</reference>
<feature type="domain" description="RRM" evidence="4">
    <location>
        <begin position="365"/>
        <end position="436"/>
    </location>
</feature>
<protein>
    <submittedName>
        <fullName evidence="5">POLDIP3 protein</fullName>
    </submittedName>
</protein>
<evidence type="ECO:0000313" key="6">
    <source>
        <dbReference type="Proteomes" id="UP000838412"/>
    </source>
</evidence>
<keyword evidence="1 2" id="KW-0694">RNA-binding</keyword>
<gene>
    <name evidence="5" type="primary">POLDIP3</name>
    <name evidence="5" type="ORF">BLAG_LOCUS24492</name>
</gene>
<feature type="region of interest" description="Disordered" evidence="3">
    <location>
        <begin position="1"/>
        <end position="98"/>
    </location>
</feature>
<organism evidence="5 6">
    <name type="scientific">Branchiostoma lanceolatum</name>
    <name type="common">Common lancelet</name>
    <name type="synonym">Amphioxus lanceolatum</name>
    <dbReference type="NCBI Taxonomy" id="7740"/>
    <lineage>
        <taxon>Eukaryota</taxon>
        <taxon>Metazoa</taxon>
        <taxon>Chordata</taxon>
        <taxon>Cephalochordata</taxon>
        <taxon>Leptocardii</taxon>
        <taxon>Amphioxiformes</taxon>
        <taxon>Branchiostomatidae</taxon>
        <taxon>Branchiostoma</taxon>
    </lineage>
</organism>
<dbReference type="InterPro" id="IPR034784">
    <property type="entry name" value="PDIP3_RRM"/>
</dbReference>
<dbReference type="InterPro" id="IPR035979">
    <property type="entry name" value="RBD_domain_sf"/>
</dbReference>
<evidence type="ECO:0000256" key="1">
    <source>
        <dbReference type="ARBA" id="ARBA00022884"/>
    </source>
</evidence>
<dbReference type="PANTHER" id="PTHR19965:SF96">
    <property type="entry name" value="POLYMERASE DELTA-INTERACTING PROTEIN 3"/>
    <property type="match status" value="1"/>
</dbReference>
<dbReference type="InterPro" id="IPR012677">
    <property type="entry name" value="Nucleotide-bd_a/b_plait_sf"/>
</dbReference>
<evidence type="ECO:0000259" key="4">
    <source>
        <dbReference type="PROSITE" id="PS50102"/>
    </source>
</evidence>
<dbReference type="Proteomes" id="UP000838412">
    <property type="component" value="Chromosome 9"/>
</dbReference>
<sequence length="498" mass="53920">MADRSLDDIIIRKPRFGGPGRGRGRGGRGQPTRPAQGRGGYQGSMATRPQTFDARQKLNTPKVVDARQKLQAKSPVDAREKLQQQRHPVDARQKLQQKKQEKQLVTVTIGDARDRLKPATPVVKDARQMLQLKRKSGDLGGEGGASTSVKQRNGNLTMTIPGLGSPSPPKKLKTEPAVSVKPGGMTITMINDTARTQRKPLPPPVDTLSTPKTITIGSRQLKGMTITTLNPAARTAPPPPQKWPEVSHTELELEGTELPSSSDGMEPLTTRPVPPGKLGSGSILDAPGGPVIKIVNDMAGRTKPIRTRPEHRLEEAEQLVITRTNPVATAPKPKPAPPAPKPPPAPAKVEEEETEQEFTSPLQGTKIAVSNLHPVVSENDVIELFSDLGPLKRARLIKQGTAEVVYVRREDAINAYKKYHNRDLDSQPMKLTLHLPSNNPPTTPTSAALEHLKMRAASSPPATQKPLEINTIHRALFKSSAASDPATPSKPVVFTVKI</sequence>
<dbReference type="CDD" id="cd12681">
    <property type="entry name" value="RRM_SKAR"/>
    <property type="match status" value="1"/>
</dbReference>
<evidence type="ECO:0000256" key="3">
    <source>
        <dbReference type="SAM" id="MobiDB-lite"/>
    </source>
</evidence>
<feature type="region of interest" description="Disordered" evidence="3">
    <location>
        <begin position="324"/>
        <end position="363"/>
    </location>
</feature>
<accession>A0A8K0ADP0</accession>
<dbReference type="OrthoDB" id="346839at2759"/>
<dbReference type="GO" id="GO:0016607">
    <property type="term" value="C:nuclear speck"/>
    <property type="evidence" value="ECO:0007669"/>
    <property type="project" value="TreeGrafter"/>
</dbReference>
<dbReference type="PROSITE" id="PS50102">
    <property type="entry name" value="RRM"/>
    <property type="match status" value="1"/>
</dbReference>
<dbReference type="Pfam" id="PF00076">
    <property type="entry name" value="RRM_1"/>
    <property type="match status" value="1"/>
</dbReference>
<feature type="compositionally biased region" description="Pro residues" evidence="3">
    <location>
        <begin position="332"/>
        <end position="346"/>
    </location>
</feature>
<keyword evidence="6" id="KW-1185">Reference proteome</keyword>